<evidence type="ECO:0000256" key="2">
    <source>
        <dbReference type="ARBA" id="ARBA00022490"/>
    </source>
</evidence>
<dbReference type="InterPro" id="IPR027417">
    <property type="entry name" value="P-loop_NTPase"/>
</dbReference>
<dbReference type="NCBIfam" id="TIGR00064">
    <property type="entry name" value="ftsY"/>
    <property type="match status" value="1"/>
</dbReference>
<feature type="region of interest" description="Disordered" evidence="10">
    <location>
        <begin position="1"/>
        <end position="32"/>
    </location>
</feature>
<comment type="subcellular location">
    <subcellularLocation>
        <location evidence="9">Cell membrane</location>
        <topology evidence="9">Peripheral membrane protein</topology>
        <orientation evidence="9">Cytoplasmic side</orientation>
    </subcellularLocation>
    <subcellularLocation>
        <location evidence="9">Cytoplasm</location>
    </subcellularLocation>
</comment>
<evidence type="ECO:0000259" key="11">
    <source>
        <dbReference type="PROSITE" id="PS00300"/>
    </source>
</evidence>
<keyword evidence="7 9" id="KW-0675">Receptor</keyword>
<evidence type="ECO:0000256" key="6">
    <source>
        <dbReference type="ARBA" id="ARBA00023136"/>
    </source>
</evidence>
<keyword evidence="3 9" id="KW-0547">Nucleotide-binding</keyword>
<comment type="caution">
    <text evidence="12">The sequence shown here is derived from an EMBL/GenBank/DDBJ whole genome shotgun (WGS) entry which is preliminary data.</text>
</comment>
<dbReference type="SUPFAM" id="SSF52540">
    <property type="entry name" value="P-loop containing nucleoside triphosphate hydrolases"/>
    <property type="match status" value="1"/>
</dbReference>
<dbReference type="Gene3D" id="3.40.50.300">
    <property type="entry name" value="P-loop containing nucleotide triphosphate hydrolases"/>
    <property type="match status" value="1"/>
</dbReference>
<dbReference type="GO" id="GO:0005737">
    <property type="term" value="C:cytoplasm"/>
    <property type="evidence" value="ECO:0007669"/>
    <property type="project" value="UniProtKB-SubCell"/>
</dbReference>
<dbReference type="Proteomes" id="UP000248706">
    <property type="component" value="Unassembled WGS sequence"/>
</dbReference>
<keyword evidence="5 9" id="KW-0342">GTP-binding</keyword>
<dbReference type="PANTHER" id="PTHR43134:SF1">
    <property type="entry name" value="SIGNAL RECOGNITION PARTICLE RECEPTOR SUBUNIT ALPHA"/>
    <property type="match status" value="1"/>
</dbReference>
<organism evidence="12 13">
    <name type="scientific">Thermogemmatispora tikiterensis</name>
    <dbReference type="NCBI Taxonomy" id="1825093"/>
    <lineage>
        <taxon>Bacteria</taxon>
        <taxon>Bacillati</taxon>
        <taxon>Chloroflexota</taxon>
        <taxon>Ktedonobacteria</taxon>
        <taxon>Thermogemmatisporales</taxon>
        <taxon>Thermogemmatisporaceae</taxon>
        <taxon>Thermogemmatispora</taxon>
    </lineage>
</organism>
<dbReference type="InterPro" id="IPR042101">
    <property type="entry name" value="SRP54_N_sf"/>
</dbReference>
<dbReference type="GO" id="GO:0005047">
    <property type="term" value="F:signal recognition particle binding"/>
    <property type="evidence" value="ECO:0007669"/>
    <property type="project" value="TreeGrafter"/>
</dbReference>
<evidence type="ECO:0000256" key="7">
    <source>
        <dbReference type="ARBA" id="ARBA00023170"/>
    </source>
</evidence>
<dbReference type="FunFam" id="3.40.50.300:FF:000053">
    <property type="entry name" value="Signal recognition particle receptor FtsY"/>
    <property type="match status" value="1"/>
</dbReference>
<evidence type="ECO:0000256" key="1">
    <source>
        <dbReference type="ARBA" id="ARBA00022475"/>
    </source>
</evidence>
<evidence type="ECO:0000313" key="13">
    <source>
        <dbReference type="Proteomes" id="UP000248706"/>
    </source>
</evidence>
<dbReference type="Pfam" id="PF02881">
    <property type="entry name" value="SRP54_N"/>
    <property type="match status" value="1"/>
</dbReference>
<evidence type="ECO:0000256" key="3">
    <source>
        <dbReference type="ARBA" id="ARBA00022741"/>
    </source>
</evidence>
<feature type="domain" description="SRP54-type proteins GTP-binding" evidence="11">
    <location>
        <begin position="310"/>
        <end position="323"/>
    </location>
</feature>
<dbReference type="InterPro" id="IPR004390">
    <property type="entry name" value="SR_rcpt_FtsY"/>
</dbReference>
<dbReference type="GO" id="GO:0005525">
    <property type="term" value="F:GTP binding"/>
    <property type="evidence" value="ECO:0007669"/>
    <property type="project" value="UniProtKB-UniRule"/>
</dbReference>
<dbReference type="Pfam" id="PF00448">
    <property type="entry name" value="SRP54"/>
    <property type="match status" value="1"/>
</dbReference>
<dbReference type="SMART" id="SM00963">
    <property type="entry name" value="SRP54_N"/>
    <property type="match status" value="1"/>
</dbReference>
<dbReference type="GO" id="GO:0003924">
    <property type="term" value="F:GTPase activity"/>
    <property type="evidence" value="ECO:0007669"/>
    <property type="project" value="UniProtKB-UniRule"/>
</dbReference>
<dbReference type="SMART" id="SM00962">
    <property type="entry name" value="SRP54"/>
    <property type="match status" value="1"/>
</dbReference>
<comment type="catalytic activity">
    <reaction evidence="8 9">
        <text>GTP + H2O = GDP + phosphate + H(+)</text>
        <dbReference type="Rhea" id="RHEA:19669"/>
        <dbReference type="ChEBI" id="CHEBI:15377"/>
        <dbReference type="ChEBI" id="CHEBI:15378"/>
        <dbReference type="ChEBI" id="CHEBI:37565"/>
        <dbReference type="ChEBI" id="CHEBI:43474"/>
        <dbReference type="ChEBI" id="CHEBI:58189"/>
        <dbReference type="EC" id="3.6.5.4"/>
    </reaction>
</comment>
<keyword evidence="2 9" id="KW-0963">Cytoplasm</keyword>
<reference evidence="12 13" key="1">
    <citation type="submission" date="2016-08" db="EMBL/GenBank/DDBJ databases">
        <title>Analysis of Carbohydrate Active Enzymes in Thermogemmatispora T81 Reveals Carbohydrate Degradation Ability.</title>
        <authorList>
            <person name="Tomazini A."/>
            <person name="Lal S."/>
            <person name="Stott M."/>
            <person name="Henrissat B."/>
            <person name="Polikarpov I."/>
            <person name="Sparling R."/>
            <person name="Levin D.B."/>
        </authorList>
    </citation>
    <scope>NUCLEOTIDE SEQUENCE [LARGE SCALE GENOMIC DNA]</scope>
    <source>
        <strain evidence="12 13">T81</strain>
    </source>
</reference>
<keyword evidence="1 9" id="KW-1003">Cell membrane</keyword>
<evidence type="ECO:0000256" key="8">
    <source>
        <dbReference type="ARBA" id="ARBA00048027"/>
    </source>
</evidence>
<dbReference type="PROSITE" id="PS00300">
    <property type="entry name" value="SRP54"/>
    <property type="match status" value="1"/>
</dbReference>
<evidence type="ECO:0000256" key="5">
    <source>
        <dbReference type="ARBA" id="ARBA00023134"/>
    </source>
</evidence>
<comment type="subunit">
    <text evidence="9">Part of the signal recognition particle protein translocation system, which is composed of SRP and FtsY.</text>
</comment>
<dbReference type="SUPFAM" id="SSF47364">
    <property type="entry name" value="Domain of the SRP/SRP receptor G-proteins"/>
    <property type="match status" value="1"/>
</dbReference>
<keyword evidence="4 9" id="KW-0378">Hydrolase</keyword>
<dbReference type="InterPro" id="IPR000897">
    <property type="entry name" value="SRP54_GTPase_dom"/>
</dbReference>
<dbReference type="OrthoDB" id="9804720at2"/>
<dbReference type="Gene3D" id="1.20.120.140">
    <property type="entry name" value="Signal recognition particle SRP54, nucleotide-binding domain"/>
    <property type="match status" value="1"/>
</dbReference>
<evidence type="ECO:0000256" key="9">
    <source>
        <dbReference type="HAMAP-Rule" id="MF_00920"/>
    </source>
</evidence>
<dbReference type="SMART" id="SM00382">
    <property type="entry name" value="AAA"/>
    <property type="match status" value="1"/>
</dbReference>
<proteinExistence type="inferred from homology"/>
<dbReference type="GO" id="GO:0006614">
    <property type="term" value="P:SRP-dependent cotranslational protein targeting to membrane"/>
    <property type="evidence" value="ECO:0007669"/>
    <property type="project" value="InterPro"/>
</dbReference>
<dbReference type="InterPro" id="IPR036225">
    <property type="entry name" value="SRP/SRP_N"/>
</dbReference>
<evidence type="ECO:0000256" key="4">
    <source>
        <dbReference type="ARBA" id="ARBA00022801"/>
    </source>
</evidence>
<sequence>MLNRFFGRKPKEEEEAARQEESVAGQERKGADSAFEQRLSFLKASLSRTRRLFGRVQESFRQDEPVTDTFWDELEESLIEADVGASTTTWLLERLRERAEQERLRTTSQVRRALREELLTLLGKAAPLHFATQAPLTVMLIIGVNGSGKTTTVAKLAYRLKQEGHRVILAAADTFRAGAIEQLKAWGERIDVPVISQNPGSDPGAVVYDAIQAGLSRGHDVLLVDTAGRLHTKFNLMEELKKIGKVVQKFLPEGPQELLIVIDATTGQNALLQARKFAEDVGLTGVIITKMDSTAKGGFAFAVADDLGVPIKFLGTGEKVTDLTPFDPESFVEALLAQDE</sequence>
<feature type="binding site" evidence="9">
    <location>
        <begin position="289"/>
        <end position="292"/>
    </location>
    <ligand>
        <name>GTP</name>
        <dbReference type="ChEBI" id="CHEBI:37565"/>
    </ligand>
</feature>
<dbReference type="HAMAP" id="MF_00920">
    <property type="entry name" value="FtsY"/>
    <property type="match status" value="1"/>
</dbReference>
<comment type="function">
    <text evidence="9">Involved in targeting and insertion of nascent membrane proteins into the cytoplasmic membrane. Acts as a receptor for the complex formed by the signal recognition particle (SRP) and the ribosome-nascent chain (RNC).</text>
</comment>
<comment type="similarity">
    <text evidence="9">Belongs to the GTP-binding SRP family. FtsY subfamily.</text>
</comment>
<keyword evidence="6 9" id="KW-0472">Membrane</keyword>
<dbReference type="EC" id="3.6.5.4" evidence="9"/>
<dbReference type="RefSeq" id="WP_112428378.1">
    <property type="nucleotide sequence ID" value="NZ_MCIF01000002.1"/>
</dbReference>
<gene>
    <name evidence="9" type="primary">ftsY</name>
    <name evidence="12" type="ORF">A4R35_08390</name>
</gene>
<dbReference type="GO" id="GO:0005886">
    <property type="term" value="C:plasma membrane"/>
    <property type="evidence" value="ECO:0007669"/>
    <property type="project" value="UniProtKB-SubCell"/>
</dbReference>
<keyword evidence="13" id="KW-1185">Reference proteome</keyword>
<dbReference type="InterPro" id="IPR003593">
    <property type="entry name" value="AAA+_ATPase"/>
</dbReference>
<feature type="compositionally biased region" description="Basic and acidic residues" evidence="10">
    <location>
        <begin position="9"/>
        <end position="31"/>
    </location>
</feature>
<dbReference type="CDD" id="cd17874">
    <property type="entry name" value="FtsY"/>
    <property type="match status" value="1"/>
</dbReference>
<name>A0A328VFE9_9CHLR</name>
<feature type="binding site" evidence="9">
    <location>
        <begin position="225"/>
        <end position="229"/>
    </location>
    <ligand>
        <name>GTP</name>
        <dbReference type="ChEBI" id="CHEBI:37565"/>
    </ligand>
</feature>
<dbReference type="PANTHER" id="PTHR43134">
    <property type="entry name" value="SIGNAL RECOGNITION PARTICLE RECEPTOR SUBUNIT ALPHA"/>
    <property type="match status" value="1"/>
</dbReference>
<feature type="binding site" evidence="9">
    <location>
        <begin position="143"/>
        <end position="150"/>
    </location>
    <ligand>
        <name>GTP</name>
        <dbReference type="ChEBI" id="CHEBI:37565"/>
    </ligand>
</feature>
<dbReference type="AlphaFoldDB" id="A0A328VFE9"/>
<protein>
    <recommendedName>
        <fullName evidence="9">Signal recognition particle receptor FtsY</fullName>
        <shortName evidence="9">SRP receptor</shortName>
        <ecNumber evidence="9">3.6.5.4</ecNumber>
    </recommendedName>
</protein>
<evidence type="ECO:0000313" key="12">
    <source>
        <dbReference type="EMBL" id="RAQ95551.1"/>
    </source>
</evidence>
<dbReference type="EMBL" id="MCIF01000002">
    <property type="protein sequence ID" value="RAQ95551.1"/>
    <property type="molecule type" value="Genomic_DNA"/>
</dbReference>
<accession>A0A328VFE9</accession>
<dbReference type="InterPro" id="IPR013822">
    <property type="entry name" value="Signal_recog_particl_SRP54_hlx"/>
</dbReference>
<evidence type="ECO:0000256" key="10">
    <source>
        <dbReference type="SAM" id="MobiDB-lite"/>
    </source>
</evidence>